<evidence type="ECO:0000259" key="4">
    <source>
        <dbReference type="PROSITE" id="PS50158"/>
    </source>
</evidence>
<evidence type="ECO:0000256" key="3">
    <source>
        <dbReference type="SAM" id="MobiDB-lite"/>
    </source>
</evidence>
<dbReference type="InterPro" id="IPR025724">
    <property type="entry name" value="GAG-pre-integrase_dom"/>
</dbReference>
<dbReference type="Pfam" id="PF13976">
    <property type="entry name" value="gag_pre-integrs"/>
    <property type="match status" value="1"/>
</dbReference>
<dbReference type="InterPro" id="IPR001878">
    <property type="entry name" value="Znf_CCHC"/>
</dbReference>
<dbReference type="PANTHER" id="PTHR11439:SF483">
    <property type="entry name" value="PEPTIDE SYNTHASE GLIP-LIKE, PUTATIVE (AFU_ORTHOLOGUE AFUA_3G12920)-RELATED"/>
    <property type="match status" value="1"/>
</dbReference>
<feature type="domain" description="CCHC-type" evidence="4">
    <location>
        <begin position="301"/>
        <end position="315"/>
    </location>
</feature>
<keyword evidence="1" id="KW-0863">Zinc-finger</keyword>
<dbReference type="InterPro" id="IPR012337">
    <property type="entry name" value="RNaseH-like_sf"/>
</dbReference>
<dbReference type="Gene3D" id="3.30.420.10">
    <property type="entry name" value="Ribonuclease H-like superfamily/Ribonuclease H"/>
    <property type="match status" value="1"/>
</dbReference>
<reference evidence="5" key="1">
    <citation type="journal article" date="2019" name="Sci. Rep.">
        <title>Draft genome of Tanacetum cinerariifolium, the natural source of mosquito coil.</title>
        <authorList>
            <person name="Yamashiro T."/>
            <person name="Shiraishi A."/>
            <person name="Satake H."/>
            <person name="Nakayama K."/>
        </authorList>
    </citation>
    <scope>NUCLEOTIDE SEQUENCE</scope>
</reference>
<dbReference type="EMBL" id="BKCJ010005652">
    <property type="protein sequence ID" value="GEU67905.1"/>
    <property type="molecule type" value="Genomic_DNA"/>
</dbReference>
<feature type="compositionally biased region" description="Basic and acidic residues" evidence="3">
    <location>
        <begin position="714"/>
        <end position="725"/>
    </location>
</feature>
<dbReference type="InterPro" id="IPR036875">
    <property type="entry name" value="Znf_CCHC_sf"/>
</dbReference>
<dbReference type="GO" id="GO:0003676">
    <property type="term" value="F:nucleic acid binding"/>
    <property type="evidence" value="ECO:0007669"/>
    <property type="project" value="InterPro"/>
</dbReference>
<feature type="coiled-coil region" evidence="2">
    <location>
        <begin position="468"/>
        <end position="502"/>
    </location>
</feature>
<dbReference type="PANTHER" id="PTHR11439">
    <property type="entry name" value="GAG-POL-RELATED RETROTRANSPOSON"/>
    <property type="match status" value="1"/>
</dbReference>
<protein>
    <recommendedName>
        <fullName evidence="4">CCHC-type domain-containing protein</fullName>
    </recommendedName>
</protein>
<accession>A0A6L2M6F7</accession>
<dbReference type="PROSITE" id="PS50158">
    <property type="entry name" value="ZF_CCHC"/>
    <property type="match status" value="1"/>
</dbReference>
<keyword evidence="1" id="KW-0479">Metal-binding</keyword>
<dbReference type="GO" id="GO:0008270">
    <property type="term" value="F:zinc ion binding"/>
    <property type="evidence" value="ECO:0007669"/>
    <property type="project" value="UniProtKB-KW"/>
</dbReference>
<dbReference type="SMART" id="SM00343">
    <property type="entry name" value="ZnF_C2HC"/>
    <property type="match status" value="1"/>
</dbReference>
<comment type="caution">
    <text evidence="5">The sequence shown here is derived from an EMBL/GenBank/DDBJ whole genome shotgun (WGS) entry which is preliminary data.</text>
</comment>
<evidence type="ECO:0000256" key="2">
    <source>
        <dbReference type="SAM" id="Coils"/>
    </source>
</evidence>
<dbReference type="SUPFAM" id="SSF53098">
    <property type="entry name" value="Ribonuclease H-like"/>
    <property type="match status" value="1"/>
</dbReference>
<dbReference type="SUPFAM" id="SSF57756">
    <property type="entry name" value="Retrovirus zinc finger-like domains"/>
    <property type="match status" value="1"/>
</dbReference>
<dbReference type="InterPro" id="IPR036397">
    <property type="entry name" value="RNaseH_sf"/>
</dbReference>
<proteinExistence type="predicted"/>
<feature type="region of interest" description="Disordered" evidence="3">
    <location>
        <begin position="671"/>
        <end position="729"/>
    </location>
</feature>
<evidence type="ECO:0000256" key="1">
    <source>
        <dbReference type="PROSITE-ProRule" id="PRU00047"/>
    </source>
</evidence>
<dbReference type="InterPro" id="IPR013103">
    <property type="entry name" value="RVT_2"/>
</dbReference>
<keyword evidence="2" id="KW-0175">Coiled coil</keyword>
<gene>
    <name evidence="5" type="ORF">Tci_039883</name>
</gene>
<organism evidence="5">
    <name type="scientific">Tanacetum cinerariifolium</name>
    <name type="common">Dalmatian daisy</name>
    <name type="synonym">Chrysanthemum cinerariifolium</name>
    <dbReference type="NCBI Taxonomy" id="118510"/>
    <lineage>
        <taxon>Eukaryota</taxon>
        <taxon>Viridiplantae</taxon>
        <taxon>Streptophyta</taxon>
        <taxon>Embryophyta</taxon>
        <taxon>Tracheophyta</taxon>
        <taxon>Spermatophyta</taxon>
        <taxon>Magnoliopsida</taxon>
        <taxon>eudicotyledons</taxon>
        <taxon>Gunneridae</taxon>
        <taxon>Pentapetalae</taxon>
        <taxon>asterids</taxon>
        <taxon>campanulids</taxon>
        <taxon>Asterales</taxon>
        <taxon>Asteraceae</taxon>
        <taxon>Asteroideae</taxon>
        <taxon>Anthemideae</taxon>
        <taxon>Anthemidinae</taxon>
        <taxon>Tanacetum</taxon>
    </lineage>
</organism>
<keyword evidence="1" id="KW-0862">Zinc</keyword>
<evidence type="ECO:0000313" key="5">
    <source>
        <dbReference type="EMBL" id="GEU67905.1"/>
    </source>
</evidence>
<name>A0A6L2M6F7_TANCI</name>
<sequence>MINKENYVTWSSHLLRYAKSRPNEKLIHNSIINGPNVRRMIPEPGDPNREVTVTETFHVQTDDELTDKELKQIEADDQAIQTILLGFPEDIYASVDSCETAQEIWLRVQKMMKGSNIRIQEKKAKLFNEWESQHVTFVHQTKDLHTSDYTQLHNFLKYNQKEVDELKAKRLAKTQDPLALMAYSNNPYTFSAPHQDQSSFNQNYLQQPMPNPKDIADPTTAINMVLALMAKAFKLNYSSPTKNNQTISSNLRNRQIAQPGMNMGQDRQMQIVGGIGRNQFRQYAGQNAGNLTGWENGNQLRCYNCRGVGHYARNCTVRPMRRDAAYLQTQLLIAQKAEARIQLQVEEYDLMDAAADIDEIKEVNANCILMANLHQASTLGTKTNKAPVYDSDRSAEVHENCDDNEIFNMFTQEDQYTELLEPILESRQVPHNDNDVVSEVTSVAQGGKTVEQYHANFEETRALYDSLYQNLAIEVEKVNSVNRKLKETNADLTTNLASLYDEKVLLEKHDPFVVQDSEETLQLTQEGREKMKQLNKEIKPANYTKINHLSGVFVPQTAKSHEELYFSNISKTANVSKSSSIPNDDFSDDTAPSVASKFLNEVSDQKDNTYDTSANTKFVEQPIVENLPKVGESHALSKPVTSSSVPTPQESKVVNNDKVIAPGMFRINHFKSYKEEKHVPNNVRVDNTKTRRPQPRSNTKHDRVTSTSKSSQRKNKEAKVEEHHRNLLLSKNNKHMSSAKTLVVRNKRQRKSKASHQFRLEVYGTVRFENDNVAAILGFVRKFCDSNLEVAFRRNACFVRNLEGVDLLKGDRSTNLYIINLHKMASASPICLIARASSTKLWLWHQRLSHLNFDTMNDLARNDLVSGLPKFKYKKEHLCPSYEQGKSKRASHPPKPVPNSRHILHLLHMDLCGPMRIASIYGKRYVLVIVDDYSRYTWNDREDIGKLGTKGDIGFSLGLNLTYAPSTIITQQPTEGELDLLFEAMYDDYIGGQPSATARTVSPAQEPQDVDELNSNAMVDGNTFVNPFANSFTSAAESSSSHNVDPSNMHTFYQPYPHDFQWTKDHTLEQTQFKRLNVCVLVPALDNISPLTLKWLFNNKHDEEQTLIRNKSRLVVRGYHQEEGIDFEESFAPISRMEAIRIFLAYAAYKSFTVFQMDVKTTFLHGLSKEDMYVCQPEGFIDVDHSSHVNKLKKALCGLKQAPRLEIQKKYGMESCDPVGTPMEIKDKLDLDQNGTPVDATKYRSMIGALMYLTSSRPDIVHATCLCARYQAKPTENHLKEVKRIFRYLRGTINTGITFRVILFSIHSDEWKSFQSQHQTALRVMSSPDHPTTDIEDDFSSNIPDYTTASPNSFPALPRNISLDPPDNLSKYFLASLVISPFYNMRAYNVVANKPPIPPEDPITPLTIFTPSSVLPPSLLFNPRTSTSEASSMTHAAIRKLVADNVATALEAQAVTMASTNNPNRNSTPRKTLVARKCTYELPTFLLQWKNKVKFAINTLTEEALFWWNSFAQSIRVKEAYKIT</sequence>
<dbReference type="Pfam" id="PF07727">
    <property type="entry name" value="RVT_2"/>
    <property type="match status" value="1"/>
</dbReference>
<dbReference type="Pfam" id="PF00098">
    <property type="entry name" value="zf-CCHC"/>
    <property type="match status" value="1"/>
</dbReference>